<comment type="caution">
    <text evidence="1">The sequence shown here is derived from an EMBL/GenBank/DDBJ whole genome shotgun (WGS) entry which is preliminary data.</text>
</comment>
<dbReference type="EMBL" id="JAACXV010021118">
    <property type="protein sequence ID" value="KAF7263511.1"/>
    <property type="molecule type" value="Genomic_DNA"/>
</dbReference>
<reference evidence="1" key="1">
    <citation type="submission" date="2020-08" db="EMBL/GenBank/DDBJ databases">
        <title>Genome sequencing and assembly of the red palm weevil Rhynchophorus ferrugineus.</title>
        <authorList>
            <person name="Dias G.B."/>
            <person name="Bergman C.M."/>
            <person name="Manee M."/>
        </authorList>
    </citation>
    <scope>NUCLEOTIDE SEQUENCE</scope>
    <source>
        <strain evidence="1">AA-2017</strain>
        <tissue evidence="1">Whole larva</tissue>
    </source>
</reference>
<proteinExistence type="predicted"/>
<protein>
    <submittedName>
        <fullName evidence="1">Uncharacterized protein</fullName>
    </submittedName>
</protein>
<gene>
    <name evidence="2" type="ORF">GWI33_002141</name>
    <name evidence="1" type="ORF">GWI33_002142</name>
</gene>
<accession>A0A834HPQ5</accession>
<evidence type="ECO:0000313" key="3">
    <source>
        <dbReference type="Proteomes" id="UP000625711"/>
    </source>
</evidence>
<sequence length="79" mass="8585">MVGLCTDERNPSVFRLSGDSLALNNSDKKPLVGVMTLVAIGDRSTVERASAAYQSKNLERKTMAATEEQWSPVQVDVSN</sequence>
<dbReference type="Proteomes" id="UP000625711">
    <property type="component" value="Unassembled WGS sequence"/>
</dbReference>
<dbReference type="EMBL" id="JAACXV010021116">
    <property type="protein sequence ID" value="KAF7263512.1"/>
    <property type="molecule type" value="Genomic_DNA"/>
</dbReference>
<name>A0A834HPQ5_RHYFE</name>
<organism evidence="1 3">
    <name type="scientific">Rhynchophorus ferrugineus</name>
    <name type="common">Red palm weevil</name>
    <name type="synonym">Curculio ferrugineus</name>
    <dbReference type="NCBI Taxonomy" id="354439"/>
    <lineage>
        <taxon>Eukaryota</taxon>
        <taxon>Metazoa</taxon>
        <taxon>Ecdysozoa</taxon>
        <taxon>Arthropoda</taxon>
        <taxon>Hexapoda</taxon>
        <taxon>Insecta</taxon>
        <taxon>Pterygota</taxon>
        <taxon>Neoptera</taxon>
        <taxon>Endopterygota</taxon>
        <taxon>Coleoptera</taxon>
        <taxon>Polyphaga</taxon>
        <taxon>Cucujiformia</taxon>
        <taxon>Curculionidae</taxon>
        <taxon>Dryophthorinae</taxon>
        <taxon>Rhynchophorus</taxon>
    </lineage>
</organism>
<dbReference type="AlphaFoldDB" id="A0A834HPQ5"/>
<evidence type="ECO:0000313" key="2">
    <source>
        <dbReference type="EMBL" id="KAF7263512.1"/>
    </source>
</evidence>
<keyword evidence="3" id="KW-1185">Reference proteome</keyword>
<evidence type="ECO:0000313" key="1">
    <source>
        <dbReference type="EMBL" id="KAF7263511.1"/>
    </source>
</evidence>